<dbReference type="SUPFAM" id="SSF47175">
    <property type="entry name" value="Cytochromes"/>
    <property type="match status" value="1"/>
</dbReference>
<dbReference type="GO" id="GO:0005506">
    <property type="term" value="F:iron ion binding"/>
    <property type="evidence" value="ECO:0007669"/>
    <property type="project" value="InterPro"/>
</dbReference>
<evidence type="ECO:0000313" key="3">
    <source>
        <dbReference type="Proteomes" id="UP000239388"/>
    </source>
</evidence>
<dbReference type="RefSeq" id="WP_105354991.1">
    <property type="nucleotide sequence ID" value="NZ_PUIB01000016.1"/>
</dbReference>
<dbReference type="AlphaFoldDB" id="A0A2S8FTK6"/>
<dbReference type="GO" id="GO:0022900">
    <property type="term" value="P:electron transport chain"/>
    <property type="evidence" value="ECO:0007669"/>
    <property type="project" value="InterPro"/>
</dbReference>
<dbReference type="GO" id="GO:0020037">
    <property type="term" value="F:heme binding"/>
    <property type="evidence" value="ECO:0007669"/>
    <property type="project" value="InterPro"/>
</dbReference>
<dbReference type="OrthoDB" id="282936at2"/>
<dbReference type="EMBL" id="PUIB01000016">
    <property type="protein sequence ID" value="PQO35164.1"/>
    <property type="molecule type" value="Genomic_DNA"/>
</dbReference>
<comment type="caution">
    <text evidence="2">The sequence shown here is derived from an EMBL/GenBank/DDBJ whole genome shotgun (WGS) entry which is preliminary data.</text>
</comment>
<feature type="signal peptide" evidence="1">
    <location>
        <begin position="1"/>
        <end position="25"/>
    </location>
</feature>
<feature type="chain" id="PRO_5015400347" description="Cytochrome C" evidence="1">
    <location>
        <begin position="26"/>
        <end position="146"/>
    </location>
</feature>
<name>A0A2S8FTK6_9BACT</name>
<reference evidence="2 3" key="1">
    <citation type="submission" date="2018-02" db="EMBL/GenBank/DDBJ databases">
        <title>Comparative genomes isolates from brazilian mangrove.</title>
        <authorList>
            <person name="Araujo J.E."/>
            <person name="Taketani R.G."/>
            <person name="Silva M.C.P."/>
            <person name="Loureco M.V."/>
            <person name="Andreote F.D."/>
        </authorList>
    </citation>
    <scope>NUCLEOTIDE SEQUENCE [LARGE SCALE GENOMIC DNA]</scope>
    <source>
        <strain evidence="2 3">NAP PRIS-MGV</strain>
    </source>
</reference>
<gene>
    <name evidence="2" type="ORF">C5Y98_14530</name>
</gene>
<protein>
    <recommendedName>
        <fullName evidence="4">Cytochrome C</fullName>
    </recommendedName>
</protein>
<organism evidence="2 3">
    <name type="scientific">Blastopirellula marina</name>
    <dbReference type="NCBI Taxonomy" id="124"/>
    <lineage>
        <taxon>Bacteria</taxon>
        <taxon>Pseudomonadati</taxon>
        <taxon>Planctomycetota</taxon>
        <taxon>Planctomycetia</taxon>
        <taxon>Pirellulales</taxon>
        <taxon>Pirellulaceae</taxon>
        <taxon>Blastopirellula</taxon>
    </lineage>
</organism>
<proteinExistence type="predicted"/>
<evidence type="ECO:0008006" key="4">
    <source>
        <dbReference type="Google" id="ProtNLM"/>
    </source>
</evidence>
<dbReference type="InterPro" id="IPR010980">
    <property type="entry name" value="Cyt_c/b562"/>
</dbReference>
<dbReference type="Proteomes" id="UP000239388">
    <property type="component" value="Unassembled WGS sequence"/>
</dbReference>
<sequence length="146" mass="16113">MKICSHLFGLAAMTVVAFSLTQAGAAEPKPVETDMHEFMEYVFQPTYKRLKTAMATEPTENAAWKEIKSTSLILAESGNLLLERAPEKEAAAWDEYSIAVRTLGGDLYHAAKKKDYAAASTSYKAMLQKCNACHDKFAHGEHQLSP</sequence>
<evidence type="ECO:0000256" key="1">
    <source>
        <dbReference type="SAM" id="SignalP"/>
    </source>
</evidence>
<evidence type="ECO:0000313" key="2">
    <source>
        <dbReference type="EMBL" id="PQO35164.1"/>
    </source>
</evidence>
<keyword evidence="1" id="KW-0732">Signal</keyword>
<dbReference type="GO" id="GO:0009055">
    <property type="term" value="F:electron transfer activity"/>
    <property type="evidence" value="ECO:0007669"/>
    <property type="project" value="InterPro"/>
</dbReference>
<accession>A0A2S8FTK6</accession>